<dbReference type="PANTHER" id="PTHR10151">
    <property type="entry name" value="ECTONUCLEOTIDE PYROPHOSPHATASE/PHOSPHODIESTERASE"/>
    <property type="match status" value="1"/>
</dbReference>
<evidence type="ECO:0000313" key="1">
    <source>
        <dbReference type="EMBL" id="RSX51420.1"/>
    </source>
</evidence>
<gene>
    <name evidence="1" type="ORF">D2E24_1886</name>
</gene>
<dbReference type="SUPFAM" id="SSF53649">
    <property type="entry name" value="Alkaline phosphatase-like"/>
    <property type="match status" value="1"/>
</dbReference>
<dbReference type="Pfam" id="PF01663">
    <property type="entry name" value="Phosphodiest"/>
    <property type="match status" value="1"/>
</dbReference>
<dbReference type="Proteomes" id="UP000287470">
    <property type="component" value="Unassembled WGS sequence"/>
</dbReference>
<proteinExistence type="predicted"/>
<evidence type="ECO:0000313" key="2">
    <source>
        <dbReference type="Proteomes" id="UP000287470"/>
    </source>
</evidence>
<dbReference type="PANTHER" id="PTHR10151:SF120">
    <property type="entry name" value="BIS(5'-ADENOSYL)-TRIPHOSPHATASE"/>
    <property type="match status" value="1"/>
</dbReference>
<comment type="caution">
    <text evidence="1">The sequence shown here is derived from an EMBL/GenBank/DDBJ whole genome shotgun (WGS) entry which is preliminary data.</text>
</comment>
<keyword evidence="2" id="KW-1185">Reference proteome</keyword>
<reference evidence="1 2" key="1">
    <citation type="submission" date="2018-09" db="EMBL/GenBank/DDBJ databases">
        <title>Characterization of the phylogenetic diversity of five novel species belonging to the genus Bifidobacterium.</title>
        <authorList>
            <person name="Lugli G.A."/>
            <person name="Duranti S."/>
            <person name="Milani C."/>
        </authorList>
    </citation>
    <scope>NUCLEOTIDE SEQUENCE [LARGE SCALE GENOMIC DNA]</scope>
    <source>
        <strain evidence="1 2">2033B</strain>
    </source>
</reference>
<sequence>MDVPDIEELLTATPVAAYGDDADPATRGGALHLSSLLPAASAAIGHPVPTAVHQDPAALQRALGLPDARSAVVVLVDGLGYWNLAMRLGHAPYLRSLMNDAANQRPIATCAPSTTVSAMATFGTGTCPGLTGMTGYTQLNPATGTICQLIQFTDAPDPADLQRQPTVFEALAGREVRVTSCGLMKFRDSPLTRAALRGGDYRGGVTPLDRVSDAARSAREPGLTYLYIRDADKTGHAHGWDSDKWIGVFERIDAHLALLRRSVPKGTLIVVTADHGMVTADPAQRIDVAADPTLSAGVRLVGGEPRCVSLYADDGEDPSAIAERWRDRLGERAIVWTRDEAVAHGLFGPVDARVLPMIGDVVVSALGAMTIVDSRTQSAQAMSLPSVHGSRTMLESDIPCLIDLA</sequence>
<name>A0A430FF34_9BIFI</name>
<dbReference type="GO" id="GO:0016787">
    <property type="term" value="F:hydrolase activity"/>
    <property type="evidence" value="ECO:0007669"/>
    <property type="project" value="UniProtKB-ARBA"/>
</dbReference>
<dbReference type="Gene3D" id="3.40.720.10">
    <property type="entry name" value="Alkaline Phosphatase, subunit A"/>
    <property type="match status" value="1"/>
</dbReference>
<dbReference type="EMBL" id="QXGK01000027">
    <property type="protein sequence ID" value="RSX51420.1"/>
    <property type="molecule type" value="Genomic_DNA"/>
</dbReference>
<protein>
    <submittedName>
        <fullName evidence="1">Nucleotide pyrophosphatase</fullName>
    </submittedName>
</protein>
<dbReference type="InterPro" id="IPR017850">
    <property type="entry name" value="Alkaline_phosphatase_core_sf"/>
</dbReference>
<organism evidence="1 2">
    <name type="scientific">Bifidobacterium samirii</name>
    <dbReference type="NCBI Taxonomy" id="2306974"/>
    <lineage>
        <taxon>Bacteria</taxon>
        <taxon>Bacillati</taxon>
        <taxon>Actinomycetota</taxon>
        <taxon>Actinomycetes</taxon>
        <taxon>Bifidobacteriales</taxon>
        <taxon>Bifidobacteriaceae</taxon>
        <taxon>Bifidobacterium</taxon>
    </lineage>
</organism>
<dbReference type="AlphaFoldDB" id="A0A430FF34"/>
<dbReference type="InterPro" id="IPR002591">
    <property type="entry name" value="Phosphodiest/P_Trfase"/>
</dbReference>
<accession>A0A430FF34</accession>